<dbReference type="GO" id="GO:1990281">
    <property type="term" value="C:efflux pump complex"/>
    <property type="evidence" value="ECO:0007669"/>
    <property type="project" value="TreeGrafter"/>
</dbReference>
<dbReference type="Gene3D" id="2.40.50.100">
    <property type="match status" value="1"/>
</dbReference>
<proteinExistence type="inferred from homology"/>
<dbReference type="GO" id="GO:0015562">
    <property type="term" value="F:efflux transmembrane transporter activity"/>
    <property type="evidence" value="ECO:0007669"/>
    <property type="project" value="TreeGrafter"/>
</dbReference>
<evidence type="ECO:0000256" key="2">
    <source>
        <dbReference type="SAM" id="Coils"/>
    </source>
</evidence>
<dbReference type="Pfam" id="PF25954">
    <property type="entry name" value="Beta-barrel_RND_2"/>
    <property type="match status" value="1"/>
</dbReference>
<dbReference type="Gene3D" id="2.40.30.170">
    <property type="match status" value="1"/>
</dbReference>
<feature type="domain" description="CusB-like beta-barrel" evidence="4">
    <location>
        <begin position="211"/>
        <end position="282"/>
    </location>
</feature>
<dbReference type="InterPro" id="IPR006143">
    <property type="entry name" value="RND_pump_MFP"/>
</dbReference>
<dbReference type="STRING" id="1379270.GEMMAAP_13155"/>
<reference evidence="5 6" key="1">
    <citation type="journal article" date="2014" name="Proc. Natl. Acad. Sci. U.S.A.">
        <title>Functional type 2 photosynthetic reaction centers found in the rare bacterial phylum Gemmatimonadetes.</title>
        <authorList>
            <person name="Zeng Y."/>
            <person name="Feng F."/>
            <person name="Medova H."/>
            <person name="Dean J."/>
            <person name="Koblizek M."/>
        </authorList>
    </citation>
    <scope>NUCLEOTIDE SEQUENCE [LARGE SCALE GENOMIC DNA]</scope>
    <source>
        <strain evidence="5 6">AP64</strain>
    </source>
</reference>
<feature type="coiled-coil region" evidence="2">
    <location>
        <begin position="127"/>
        <end position="161"/>
    </location>
</feature>
<evidence type="ECO:0000313" key="5">
    <source>
        <dbReference type="EMBL" id="AMW05497.1"/>
    </source>
</evidence>
<comment type="similarity">
    <text evidence="1">Belongs to the membrane fusion protein (MFP) (TC 8.A.1) family.</text>
</comment>
<dbReference type="PANTHER" id="PTHR30469:SF38">
    <property type="entry name" value="HLYD FAMILY SECRETION PROTEIN"/>
    <property type="match status" value="1"/>
</dbReference>
<dbReference type="AlphaFoldDB" id="A0A143BK96"/>
<dbReference type="InterPro" id="IPR058790">
    <property type="entry name" value="BSH_CusB"/>
</dbReference>
<keyword evidence="2" id="KW-0175">Coiled coil</keyword>
<name>A0A143BK96_9BACT</name>
<evidence type="ECO:0000259" key="3">
    <source>
        <dbReference type="Pfam" id="PF25919"/>
    </source>
</evidence>
<keyword evidence="6" id="KW-1185">Reference proteome</keyword>
<evidence type="ECO:0000256" key="1">
    <source>
        <dbReference type="ARBA" id="ARBA00009477"/>
    </source>
</evidence>
<sequence>MVIGVGAASDVPAQVVRAEPFAASLAARGRLEASVIATVAAEAPGRVEAVLVQVGDSVAKGDPLLRLDADVAREQYRAAEALATSAADGARSARAEQAGAAVQRAERRADYERIAPLAGGAVSAAEVAASKASLDKAETDLERATARLAQAESQAVAATADRAVARRALDELVLRAPVSGIVVARDVDPGNTVGAGAPLLRLADPSSLEVIAYVDETMLGSVRVGLPAKIAFLSQAGETSTGSVRAVGREVDSETREVELWIALPQPPARWAIGQRVDVRVETTPGAKGTTVPTAMISWEEDKAGVFVVDAGRARRVPVELGRADRDRVVVSGDVSPGDTILAPAGLRAGARVVPILVEAREGQ</sequence>
<dbReference type="SUPFAM" id="SSF111369">
    <property type="entry name" value="HlyD-like secretion proteins"/>
    <property type="match status" value="2"/>
</dbReference>
<dbReference type="Gene3D" id="2.40.420.20">
    <property type="match status" value="1"/>
</dbReference>
<dbReference type="PANTHER" id="PTHR30469">
    <property type="entry name" value="MULTIDRUG RESISTANCE PROTEIN MDTA"/>
    <property type="match status" value="1"/>
</dbReference>
<evidence type="ECO:0000259" key="4">
    <source>
        <dbReference type="Pfam" id="PF25954"/>
    </source>
</evidence>
<evidence type="ECO:0000313" key="6">
    <source>
        <dbReference type="Proteomes" id="UP000076404"/>
    </source>
</evidence>
<dbReference type="InterPro" id="IPR058792">
    <property type="entry name" value="Beta-barrel_RND_2"/>
</dbReference>
<dbReference type="NCBIfam" id="TIGR01730">
    <property type="entry name" value="RND_mfp"/>
    <property type="match status" value="1"/>
</dbReference>
<accession>A0A143BK96</accession>
<dbReference type="eggNOG" id="COG0845">
    <property type="taxonomic scope" value="Bacteria"/>
</dbReference>
<protein>
    <submittedName>
        <fullName evidence="5">Uncharacterized protein</fullName>
    </submittedName>
</protein>
<gene>
    <name evidence="5" type="ORF">GEMMAAP_13155</name>
</gene>
<dbReference type="Proteomes" id="UP000076404">
    <property type="component" value="Chromosome"/>
</dbReference>
<dbReference type="EMBL" id="CP011454">
    <property type="protein sequence ID" value="AMW05497.1"/>
    <property type="molecule type" value="Genomic_DNA"/>
</dbReference>
<dbReference type="KEGG" id="gph:GEMMAAP_13155"/>
<reference evidence="5 6" key="2">
    <citation type="journal article" date="2016" name="Environ. Microbiol. Rep.">
        <title>Metagenomic evidence for the presence of phototrophic Gemmatimonadetes bacteria in diverse environments.</title>
        <authorList>
            <person name="Zeng Y."/>
            <person name="Baumbach J."/>
            <person name="Barbosa E.G."/>
            <person name="Azevedo V."/>
            <person name="Zhang C."/>
            <person name="Koblizek M."/>
        </authorList>
    </citation>
    <scope>NUCLEOTIDE SEQUENCE [LARGE SCALE GENOMIC DNA]</scope>
    <source>
        <strain evidence="5 6">AP64</strain>
    </source>
</reference>
<feature type="domain" description="CusB-like barrel-sandwich hybrid" evidence="3">
    <location>
        <begin position="36"/>
        <end position="202"/>
    </location>
</feature>
<dbReference type="Pfam" id="PF25919">
    <property type="entry name" value="BSH_CusB"/>
    <property type="match status" value="1"/>
</dbReference>
<organism evidence="5 6">
    <name type="scientific">Gemmatimonas phototrophica</name>
    <dbReference type="NCBI Taxonomy" id="1379270"/>
    <lineage>
        <taxon>Bacteria</taxon>
        <taxon>Pseudomonadati</taxon>
        <taxon>Gemmatimonadota</taxon>
        <taxon>Gemmatimonadia</taxon>
        <taxon>Gemmatimonadales</taxon>
        <taxon>Gemmatimonadaceae</taxon>
        <taxon>Gemmatimonas</taxon>
    </lineage>
</organism>